<dbReference type="Gene3D" id="2.170.270.10">
    <property type="entry name" value="SET domain"/>
    <property type="match status" value="1"/>
</dbReference>
<dbReference type="InterPro" id="IPR044238">
    <property type="entry name" value="ASHR2-like"/>
</dbReference>
<dbReference type="PANTHER" id="PTHR47420:SF3">
    <property type="entry name" value="HISTONE-LYSINE N-METHYLTRANSFERASE ASHR2"/>
    <property type="match status" value="1"/>
</dbReference>
<sequence>MLEVRQHPARGRGLYTTRHVQGGEVVLQEGPLMLVAAHTMKDAACAMCLRHLAAVAGGIQCPQCQQASFCGSACKQAAESSHWVHGLDVCRAYQKLGAVSVGEQQALQDEQDLDAARFLIHALCLKALAVQGQADAIQRCTSLLSLVGDPTEVELRVATRLRPVLEHALNAVPNSVDVTEVATLLRKEQLNSYGILAPPPSTSQPSSAPAAPALASASLGAQGGDVQGAGYAPMTEEEAEDGERRLRGSALYVQASLINHECNPNVARFDAFDQQGPTSTHVCFKAMHDLPPGTEVFQSYCPLSWDHEERQAHCKDVYGFACTCQRCQMEGRHGDRMQGDDGSSGGWMTDDEEGGREAGMGEDGEGAPSISGVDGGSMAVDADAAGASEAGPLDPTYLQLYLLKYVCPIPSCFGTMAPVGPGVSLHECAVCGHTRSEEQFLQELEGPIAE</sequence>
<feature type="compositionally biased region" description="Low complexity" evidence="1">
    <location>
        <begin position="203"/>
        <end position="215"/>
    </location>
</feature>
<organism evidence="3 4">
    <name type="scientific">Dunaliella salina</name>
    <name type="common">Green alga</name>
    <name type="synonym">Protococcus salinus</name>
    <dbReference type="NCBI Taxonomy" id="3046"/>
    <lineage>
        <taxon>Eukaryota</taxon>
        <taxon>Viridiplantae</taxon>
        <taxon>Chlorophyta</taxon>
        <taxon>core chlorophytes</taxon>
        <taxon>Chlorophyceae</taxon>
        <taxon>CS clade</taxon>
        <taxon>Chlamydomonadales</taxon>
        <taxon>Dunaliellaceae</taxon>
        <taxon>Dunaliella</taxon>
    </lineage>
</organism>
<dbReference type="EMBL" id="MU069442">
    <property type="protein sequence ID" value="KAF5843478.1"/>
    <property type="molecule type" value="Genomic_DNA"/>
</dbReference>
<reference evidence="3" key="1">
    <citation type="submission" date="2017-08" db="EMBL/GenBank/DDBJ databases">
        <authorList>
            <person name="Polle J.E."/>
            <person name="Barry K."/>
            <person name="Cushman J."/>
            <person name="Schmutz J."/>
            <person name="Tran D."/>
            <person name="Hathwaick L.T."/>
            <person name="Yim W.C."/>
            <person name="Jenkins J."/>
            <person name="Mckie-Krisberg Z.M."/>
            <person name="Prochnik S."/>
            <person name="Lindquist E."/>
            <person name="Dockter R.B."/>
            <person name="Adam C."/>
            <person name="Molina H."/>
            <person name="Bunkerborg J."/>
            <person name="Jin E."/>
            <person name="Buchheim M."/>
            <person name="Magnuson J."/>
        </authorList>
    </citation>
    <scope>NUCLEOTIDE SEQUENCE</scope>
    <source>
        <strain evidence="3">CCAP 19/18</strain>
    </source>
</reference>
<dbReference type="InterPro" id="IPR001214">
    <property type="entry name" value="SET_dom"/>
</dbReference>
<evidence type="ECO:0000313" key="3">
    <source>
        <dbReference type="EMBL" id="KAF5843478.1"/>
    </source>
</evidence>
<evidence type="ECO:0000313" key="4">
    <source>
        <dbReference type="Proteomes" id="UP000815325"/>
    </source>
</evidence>
<protein>
    <recommendedName>
        <fullName evidence="2">SET domain-containing protein</fullName>
    </recommendedName>
</protein>
<feature type="region of interest" description="Disordered" evidence="1">
    <location>
        <begin position="195"/>
        <end position="215"/>
    </location>
</feature>
<dbReference type="PANTHER" id="PTHR47420">
    <property type="entry name" value="HISTONE-LYSINE N-METHYLTRANSFERASE ASHR2"/>
    <property type="match status" value="1"/>
</dbReference>
<dbReference type="SMART" id="SM00317">
    <property type="entry name" value="SET"/>
    <property type="match status" value="1"/>
</dbReference>
<accession>A0ABQ7H9F2</accession>
<dbReference type="PROSITE" id="PS50280">
    <property type="entry name" value="SET"/>
    <property type="match status" value="1"/>
</dbReference>
<comment type="caution">
    <text evidence="3">The sequence shown here is derived from an EMBL/GenBank/DDBJ whole genome shotgun (WGS) entry which is preliminary data.</text>
</comment>
<feature type="domain" description="SET" evidence="2">
    <location>
        <begin position="1"/>
        <end position="301"/>
    </location>
</feature>
<feature type="region of interest" description="Disordered" evidence="1">
    <location>
        <begin position="333"/>
        <end position="366"/>
    </location>
</feature>
<dbReference type="Pfam" id="PF00856">
    <property type="entry name" value="SET"/>
    <property type="match status" value="1"/>
</dbReference>
<evidence type="ECO:0000256" key="1">
    <source>
        <dbReference type="SAM" id="MobiDB-lite"/>
    </source>
</evidence>
<name>A0ABQ7H9F2_DUNSA</name>
<dbReference type="InterPro" id="IPR046341">
    <property type="entry name" value="SET_dom_sf"/>
</dbReference>
<dbReference type="Proteomes" id="UP000815325">
    <property type="component" value="Unassembled WGS sequence"/>
</dbReference>
<keyword evidence="4" id="KW-1185">Reference proteome</keyword>
<proteinExistence type="predicted"/>
<evidence type="ECO:0000259" key="2">
    <source>
        <dbReference type="PROSITE" id="PS50280"/>
    </source>
</evidence>
<dbReference type="CDD" id="cd20071">
    <property type="entry name" value="SET_SMYD"/>
    <property type="match status" value="1"/>
</dbReference>
<gene>
    <name evidence="3" type="ORF">DUNSADRAFT_15773</name>
</gene>
<dbReference type="SUPFAM" id="SSF82199">
    <property type="entry name" value="SET domain"/>
    <property type="match status" value="1"/>
</dbReference>
<feature type="compositionally biased region" description="Acidic residues" evidence="1">
    <location>
        <begin position="349"/>
        <end position="365"/>
    </location>
</feature>